<evidence type="ECO:0000256" key="1">
    <source>
        <dbReference type="SAM" id="Phobius"/>
    </source>
</evidence>
<feature type="transmembrane region" description="Helical" evidence="1">
    <location>
        <begin position="364"/>
        <end position="382"/>
    </location>
</feature>
<evidence type="ECO:0000313" key="2">
    <source>
        <dbReference type="EMBL" id="MBF8807713.1"/>
    </source>
</evidence>
<keyword evidence="3" id="KW-1185">Reference proteome</keyword>
<feature type="transmembrane region" description="Helical" evidence="1">
    <location>
        <begin position="12"/>
        <end position="33"/>
    </location>
</feature>
<protein>
    <submittedName>
        <fullName evidence="2">EpaQ family protein</fullName>
    </submittedName>
</protein>
<feature type="transmembrane region" description="Helical" evidence="1">
    <location>
        <begin position="212"/>
        <end position="230"/>
    </location>
</feature>
<feature type="transmembrane region" description="Helical" evidence="1">
    <location>
        <begin position="69"/>
        <end position="85"/>
    </location>
</feature>
<organism evidence="2 3">
    <name type="scientific">Enterococcus lacertideformus</name>
    <dbReference type="NCBI Taxonomy" id="2771493"/>
    <lineage>
        <taxon>Bacteria</taxon>
        <taxon>Bacillati</taxon>
        <taxon>Bacillota</taxon>
        <taxon>Bacilli</taxon>
        <taxon>Lactobacillales</taxon>
        <taxon>Enterococcaceae</taxon>
        <taxon>Enterococcus</taxon>
    </lineage>
</organism>
<dbReference type="Proteomes" id="UP000637757">
    <property type="component" value="Unassembled WGS sequence"/>
</dbReference>
<feature type="transmembrane region" description="Helical" evidence="1">
    <location>
        <begin position="310"/>
        <end position="329"/>
    </location>
</feature>
<keyword evidence="1" id="KW-1133">Transmembrane helix</keyword>
<proteinExistence type="predicted"/>
<feature type="transmembrane region" description="Helical" evidence="1">
    <location>
        <begin position="341"/>
        <end position="358"/>
    </location>
</feature>
<feature type="transmembrane region" description="Helical" evidence="1">
    <location>
        <begin position="159"/>
        <end position="180"/>
    </location>
</feature>
<dbReference type="AlphaFoldDB" id="A0A931AV78"/>
<comment type="caution">
    <text evidence="2">The sequence shown here is derived from an EMBL/GenBank/DDBJ whole genome shotgun (WGS) entry which is preliminary data.</text>
</comment>
<reference evidence="2" key="1">
    <citation type="submission" date="2020-09" db="EMBL/GenBank/DDBJ databases">
        <title>Genomic insights into the novelty and pathogenicity of a unique biofilm-forming Enterococcus sp. bacteria (Enterococcus lacertideformus) identified in reptiles.</title>
        <authorList>
            <person name="Agius J.E."/>
            <person name="Phalen D.N."/>
            <person name="Rose K."/>
            <person name="Eden J.-S."/>
        </authorList>
    </citation>
    <scope>NUCLEOTIDE SEQUENCE</scope>
    <source>
        <strain evidence="2">PHRS 0518</strain>
    </source>
</reference>
<dbReference type="EMBL" id="JADAKE010000010">
    <property type="protein sequence ID" value="MBF8807713.1"/>
    <property type="molecule type" value="Genomic_DNA"/>
</dbReference>
<keyword evidence="1" id="KW-0812">Transmembrane</keyword>
<feature type="transmembrane region" description="Helical" evidence="1">
    <location>
        <begin position="187"/>
        <end position="206"/>
    </location>
</feature>
<keyword evidence="1" id="KW-0472">Membrane</keyword>
<feature type="transmembrane region" description="Helical" evidence="1">
    <location>
        <begin position="45"/>
        <end position="62"/>
    </location>
</feature>
<feature type="transmembrane region" description="Helical" evidence="1">
    <location>
        <begin position="121"/>
        <end position="139"/>
    </location>
</feature>
<feature type="transmembrane region" description="Helical" evidence="1">
    <location>
        <begin position="237"/>
        <end position="255"/>
    </location>
</feature>
<gene>
    <name evidence="2" type="ORF">IC227_04170</name>
</gene>
<name>A0A931AV78_9ENTE</name>
<evidence type="ECO:0000313" key="3">
    <source>
        <dbReference type="Proteomes" id="UP000637757"/>
    </source>
</evidence>
<dbReference type="NCBIfam" id="NF037933">
    <property type="entry name" value="EpaQ_fam"/>
    <property type="match status" value="1"/>
</dbReference>
<feature type="transmembrane region" description="Helical" evidence="1">
    <location>
        <begin position="91"/>
        <end position="109"/>
    </location>
</feature>
<sequence>MIQTNIEKLINKISVILLGLFISAIFFVWTTGLGNEQATFLYENSAQFVTIGIVILAGLNVYKARGADFLYLAVATLIYFVFAHFREVRESSLYTDALIPLIIIFCLAIKWIQFDKMDRAIFIIVFYGFLGITLYRIFTEIKIPDGGSIWFPDHKVADIWINTNTIGSSLMTLALLIFGFVSSFERWYISLLGIPVIVAALVGIWICQSKGALIAMIVFALLEIWPKHFFKFIRAPFFAYALVAIFALPISYLAAHSENSNLFTGREAIWLKFYETISEKSEQIWVGMKPFIFLRGNESLGNHNSYNSFLNLYGLLGIMIVALLILIYVARLTLSANLSNGQITFLWAFFTVMIQSFMEDTLTSFPWVPIIYLLLGMANHRYDTFKNTKTKQMQTYNDTKVTHLSRVARHH</sequence>
<accession>A0A931AV78</accession>